<reference evidence="1 2" key="1">
    <citation type="submission" date="2013-07" db="EMBL/GenBank/DDBJ databases">
        <authorList>
            <person name="Stoco P.H."/>
            <person name="Wagner G."/>
            <person name="Gerber A."/>
            <person name="Zaha A."/>
            <person name="Thompson C."/>
            <person name="Bartholomeu D.C."/>
            <person name="Luckemeyer D.D."/>
            <person name="Bahia D."/>
            <person name="Loreto E."/>
            <person name="Prestes E.B."/>
            <person name="Lima F.M."/>
            <person name="Rodrigues-Luiz G."/>
            <person name="Vallejo G.A."/>
            <person name="Filho J.F."/>
            <person name="Monteiro K.M."/>
            <person name="Tyler K.M."/>
            <person name="de Almeida L.G."/>
            <person name="Ortiz M.F."/>
            <person name="Siervo M.A."/>
            <person name="de Moraes M.H."/>
            <person name="Cunha O.L."/>
            <person name="Mendonca-Neto R."/>
            <person name="Silva R."/>
            <person name="Teixeira S.M."/>
            <person name="Murta S.M."/>
            <person name="Sincero T.C."/>
            <person name="Mendes T.A."/>
            <person name="Urmenyi T.P."/>
            <person name="Silva V.G."/>
            <person name="da Rocha W.D."/>
            <person name="Andersson B."/>
            <person name="Romanha A.J."/>
            <person name="Steindel M."/>
            <person name="de Vasconcelos A.T."/>
            <person name="Grisard E.C."/>
        </authorList>
    </citation>
    <scope>NUCLEOTIDE SEQUENCE [LARGE SCALE GENOMIC DNA]</scope>
    <source>
        <strain evidence="1 2">SC58</strain>
    </source>
</reference>
<dbReference type="EMBL" id="AUPL01004096">
    <property type="protein sequence ID" value="ESL08205.1"/>
    <property type="molecule type" value="Genomic_DNA"/>
</dbReference>
<organism evidence="1 2">
    <name type="scientific">Trypanosoma rangeli SC58</name>
    <dbReference type="NCBI Taxonomy" id="429131"/>
    <lineage>
        <taxon>Eukaryota</taxon>
        <taxon>Discoba</taxon>
        <taxon>Euglenozoa</taxon>
        <taxon>Kinetoplastea</taxon>
        <taxon>Metakinetoplastina</taxon>
        <taxon>Trypanosomatida</taxon>
        <taxon>Trypanosomatidae</taxon>
        <taxon>Trypanosoma</taxon>
        <taxon>Herpetosoma</taxon>
    </lineage>
</organism>
<protein>
    <submittedName>
        <fullName evidence="1">Uncharacterized protein</fullName>
    </submittedName>
</protein>
<keyword evidence="2" id="KW-1185">Reference proteome</keyword>
<accession>A0A061J1M1</accession>
<proteinExistence type="predicted"/>
<dbReference type="AlphaFoldDB" id="A0A061J1M1"/>
<dbReference type="Proteomes" id="UP000031737">
    <property type="component" value="Unassembled WGS sequence"/>
</dbReference>
<sequence length="288" mass="33187">MAGIGPRLAWRQKLRIHIKAILQAIPLSILLVAEGRDLYYRATWQVTEVPPSEFKTGDVIAICNRWYTLPRWDHVLYSLLSKVLLKCAWDDVGVIWVKDGEPHICFCDFEGAKVLSMTRFIESRLPRGMAVRKLTVEDPHVGHMPSSSVAALFVAEGQKLTPHPWYLFSASIRNGQENKYYEFSVEMWRQRRKVHEMMIRGASSLAIKGQMEKLRDMEVMQQHLATFQKPVASFHLFNGSLVASFLATFDLLDRNLPPPSRYVPQDFAHDLPFKWVTILEEPVVFFKS</sequence>
<comment type="caution">
    <text evidence="1">The sequence shown here is derived from an EMBL/GenBank/DDBJ whole genome shotgun (WGS) entry which is preliminary data.</text>
</comment>
<name>A0A061J1M1_TRYRA</name>
<gene>
    <name evidence="1" type="ORF">TRSC58_04096</name>
</gene>
<evidence type="ECO:0000313" key="2">
    <source>
        <dbReference type="Proteomes" id="UP000031737"/>
    </source>
</evidence>
<dbReference type="OrthoDB" id="276655at2759"/>
<evidence type="ECO:0000313" key="1">
    <source>
        <dbReference type="EMBL" id="ESL08205.1"/>
    </source>
</evidence>
<dbReference type="VEuPathDB" id="TriTrypDB:TRSC58_04096"/>